<keyword evidence="4" id="KW-1185">Reference proteome</keyword>
<dbReference type="HOGENOM" id="CLU_297911_0_0_1"/>
<dbReference type="InParanoid" id="A0A067P6N4"/>
<dbReference type="STRING" id="933084.A0A067P6N4"/>
<evidence type="ECO:0000256" key="2">
    <source>
        <dbReference type="SAM" id="MobiDB-lite"/>
    </source>
</evidence>
<feature type="region of interest" description="Disordered" evidence="2">
    <location>
        <begin position="120"/>
        <end position="159"/>
    </location>
</feature>
<sequence length="1010" mass="107809">MAEPRISMQRSPQTPSHIPIPRATPGRSSLPTSLSLPPLSLVPPTRIPSGTKTPLASPAANSSSSSLSSIGSTPGAPSGLSSFRSLRNLFPFGSTKHQVANGNGNGSPSVSFAAKSHIPSFGSLRRSSQTERKSSSARPPMETIDDHSPVLNIDRSPRSPRLAPHMSLEEEFARHHFSFDLEKSLPAPPLTTPLFASFHDGPSIIASPPIPNTDLSTILESETSGISKHLPPLDDVKESSDAGHSSSGDAAKVAEDFSLLSASKGNANHRGHTPDSRSSSMLDLSTSKIGDEVMHAMKEAGSGKDWSKAAVVVEDVASAKKLQSSDVEVSGEASSHGRNPSLDLTTLDPDLAALLSPHRFGDTEPALLVAVDAIPPPSSPIHAHSENPTSSMVRDSHSPASSQSRPSGSSSRVGQLSSPYSRHADISRSPSSSPVPSSSTSLPRRTRRVSERPFSAHGDLDSSNSPSMFSDSTMKDHVRRSSSDSRSRQPPPSPLRETHASSRTPVGDDNHSRRLPGQSRLVTPARPPSSAAASSSSRPHFRHLTSNATTGHDRDSASPLARASSATASAPNHRTHEHRPSMEDIGRASLDSQHDRFSHLRTRKRSVSMGGKGASPPVQSHMQPTPRSTATDWLGPRTAKAFAAAGLLDFDRDGYGQAVNGSGGPSSYQGGSRYTTVRSVMSERDSRSQFAPSRLAFSEASGSNSSWGRSGSVSRAANTPDTGLMDSPTFSTAARTFSGSTAPTSVSGASSSHHQYLQSELQSLRERHSAETEALLSALADSQRSAKVMRDENAELRDRIAKLEIQLDDALAQLRRQQQFQYTPPTSHVPLNRSVFERTPRPGSADGAHRRSTSRLQTYPRSREHSPRVPLQPELLDPHSIPPPRDVTPGMQHRRRSSTTSSVFVAPPNNMTLLLQEDGGLGSDHSGAVSTKSFSRPPSPTLVIPKKKPSRLELHKSMSFSNGNISPTTTAFSIVPDSPGSLNLRPEHEMLLGDMASIHLGEDDDYDSVD</sequence>
<dbReference type="OrthoDB" id="3216045at2759"/>
<feature type="compositionally biased region" description="Low complexity" evidence="2">
    <location>
        <begin position="698"/>
        <end position="714"/>
    </location>
</feature>
<feature type="compositionally biased region" description="Low complexity" evidence="2">
    <location>
        <begin position="398"/>
        <end position="418"/>
    </location>
</feature>
<feature type="compositionally biased region" description="Polar residues" evidence="2">
    <location>
        <begin position="728"/>
        <end position="762"/>
    </location>
</feature>
<feature type="compositionally biased region" description="Basic and acidic residues" evidence="2">
    <location>
        <begin position="496"/>
        <end position="512"/>
    </location>
</feature>
<feature type="compositionally biased region" description="Low complexity" evidence="2">
    <location>
        <begin position="427"/>
        <end position="443"/>
    </location>
</feature>
<reference evidence="4" key="1">
    <citation type="journal article" date="2014" name="Proc. Natl. Acad. Sci. U.S.A.">
        <title>Extensive sampling of basidiomycete genomes demonstrates inadequacy of the white-rot/brown-rot paradigm for wood decay fungi.</title>
        <authorList>
            <person name="Riley R."/>
            <person name="Salamov A.A."/>
            <person name="Brown D.W."/>
            <person name="Nagy L.G."/>
            <person name="Floudas D."/>
            <person name="Held B.W."/>
            <person name="Levasseur A."/>
            <person name="Lombard V."/>
            <person name="Morin E."/>
            <person name="Otillar R."/>
            <person name="Lindquist E.A."/>
            <person name="Sun H."/>
            <person name="LaButti K.M."/>
            <person name="Schmutz J."/>
            <person name="Jabbour D."/>
            <person name="Luo H."/>
            <person name="Baker S.E."/>
            <person name="Pisabarro A.G."/>
            <person name="Walton J.D."/>
            <person name="Blanchette R.A."/>
            <person name="Henrissat B."/>
            <person name="Martin F."/>
            <person name="Cullen D."/>
            <person name="Hibbett D.S."/>
            <person name="Grigoriev I.V."/>
        </authorList>
    </citation>
    <scope>NUCLEOTIDE SEQUENCE [LARGE SCALE GENOMIC DNA]</scope>
    <source>
        <strain evidence="4">MUCL 33604</strain>
    </source>
</reference>
<feature type="region of interest" description="Disordered" evidence="2">
    <location>
        <begin position="684"/>
        <end position="769"/>
    </location>
</feature>
<feature type="coiled-coil region" evidence="1">
    <location>
        <begin position="779"/>
        <end position="820"/>
    </location>
</feature>
<feature type="region of interest" description="Disordered" evidence="2">
    <location>
        <begin position="378"/>
        <end position="633"/>
    </location>
</feature>
<dbReference type="EMBL" id="KL197783">
    <property type="protein sequence ID" value="KDQ49455.1"/>
    <property type="molecule type" value="Genomic_DNA"/>
</dbReference>
<feature type="region of interest" description="Disordered" evidence="2">
    <location>
        <begin position="320"/>
        <end position="344"/>
    </location>
</feature>
<protein>
    <submittedName>
        <fullName evidence="3">Uncharacterized protein</fullName>
    </submittedName>
</protein>
<gene>
    <name evidence="3" type="ORF">JAAARDRAFT_42871</name>
</gene>
<feature type="compositionally biased region" description="Basic and acidic residues" evidence="2">
    <location>
        <begin position="473"/>
        <end position="487"/>
    </location>
</feature>
<evidence type="ECO:0000256" key="1">
    <source>
        <dbReference type="SAM" id="Coils"/>
    </source>
</evidence>
<name>A0A067P6N4_9AGAM</name>
<evidence type="ECO:0000313" key="3">
    <source>
        <dbReference type="EMBL" id="KDQ49455.1"/>
    </source>
</evidence>
<feature type="region of interest" description="Disordered" evidence="2">
    <location>
        <begin position="224"/>
        <end position="250"/>
    </location>
</feature>
<feature type="compositionally biased region" description="Low complexity" evidence="2">
    <location>
        <begin position="54"/>
        <end position="69"/>
    </location>
</feature>
<keyword evidence="1" id="KW-0175">Coiled coil</keyword>
<feature type="region of interest" description="Disordered" evidence="2">
    <location>
        <begin position="1"/>
        <end position="84"/>
    </location>
</feature>
<accession>A0A067P6N4</accession>
<dbReference type="AlphaFoldDB" id="A0A067P6N4"/>
<feature type="compositionally biased region" description="Polar residues" evidence="2">
    <location>
        <begin position="617"/>
        <end position="631"/>
    </location>
</feature>
<proteinExistence type="predicted"/>
<feature type="compositionally biased region" description="Basic and acidic residues" evidence="2">
    <location>
        <begin position="231"/>
        <end position="241"/>
    </location>
</feature>
<feature type="region of interest" description="Disordered" evidence="2">
    <location>
        <begin position="821"/>
        <end position="905"/>
    </location>
</feature>
<feature type="compositionally biased region" description="Polar residues" evidence="2">
    <location>
        <begin position="321"/>
        <end position="338"/>
    </location>
</feature>
<feature type="compositionally biased region" description="Low complexity" evidence="2">
    <location>
        <begin position="528"/>
        <end position="538"/>
    </location>
</feature>
<dbReference type="Proteomes" id="UP000027265">
    <property type="component" value="Unassembled WGS sequence"/>
</dbReference>
<feature type="region of interest" description="Disordered" evidence="2">
    <location>
        <begin position="921"/>
        <end position="945"/>
    </location>
</feature>
<feature type="compositionally biased region" description="Low complexity" evidence="2">
    <location>
        <begin position="461"/>
        <end position="472"/>
    </location>
</feature>
<feature type="compositionally biased region" description="Low complexity" evidence="2">
    <location>
        <begin position="28"/>
        <end position="44"/>
    </location>
</feature>
<organism evidence="3 4">
    <name type="scientific">Jaapia argillacea MUCL 33604</name>
    <dbReference type="NCBI Taxonomy" id="933084"/>
    <lineage>
        <taxon>Eukaryota</taxon>
        <taxon>Fungi</taxon>
        <taxon>Dikarya</taxon>
        <taxon>Basidiomycota</taxon>
        <taxon>Agaricomycotina</taxon>
        <taxon>Agaricomycetes</taxon>
        <taxon>Agaricomycetidae</taxon>
        <taxon>Jaapiales</taxon>
        <taxon>Jaapiaceae</taxon>
        <taxon>Jaapia</taxon>
    </lineage>
</organism>
<feature type="compositionally biased region" description="Basic and acidic residues" evidence="2">
    <location>
        <begin position="578"/>
        <end position="598"/>
    </location>
</feature>
<feature type="region of interest" description="Disordered" evidence="2">
    <location>
        <begin position="263"/>
        <end position="283"/>
    </location>
</feature>
<evidence type="ECO:0000313" key="4">
    <source>
        <dbReference type="Proteomes" id="UP000027265"/>
    </source>
</evidence>